<dbReference type="EMBL" id="CAFBLO010000106">
    <property type="protein sequence ID" value="CAB4874773.1"/>
    <property type="molecule type" value="Genomic_DNA"/>
</dbReference>
<reference evidence="4" key="1">
    <citation type="submission" date="2020-05" db="EMBL/GenBank/DDBJ databases">
        <authorList>
            <person name="Chiriac C."/>
            <person name="Salcher M."/>
            <person name="Ghai R."/>
            <person name="Kavagutti S V."/>
        </authorList>
    </citation>
    <scope>NUCLEOTIDE SEQUENCE</scope>
</reference>
<dbReference type="EMBL" id="CAEZVJ010000107">
    <property type="protein sequence ID" value="CAB4633305.1"/>
    <property type="molecule type" value="Genomic_DNA"/>
</dbReference>
<gene>
    <name evidence="3" type="ORF">UFOPK1961_00908</name>
    <name evidence="4" type="ORF">UFOPK3364_00950</name>
</gene>
<accession>A0A6J7E4W5</accession>
<keyword evidence="1" id="KW-1133">Transmembrane helix</keyword>
<evidence type="ECO:0000313" key="3">
    <source>
        <dbReference type="EMBL" id="CAB4633305.1"/>
    </source>
</evidence>
<organism evidence="4">
    <name type="scientific">freshwater metagenome</name>
    <dbReference type="NCBI Taxonomy" id="449393"/>
    <lineage>
        <taxon>unclassified sequences</taxon>
        <taxon>metagenomes</taxon>
        <taxon>ecological metagenomes</taxon>
    </lineage>
</organism>
<feature type="transmembrane region" description="Helical" evidence="1">
    <location>
        <begin position="189"/>
        <end position="209"/>
    </location>
</feature>
<dbReference type="Pfam" id="PF10756">
    <property type="entry name" value="bPH_6"/>
    <property type="match status" value="1"/>
</dbReference>
<feature type="transmembrane region" description="Helical" evidence="1">
    <location>
        <begin position="56"/>
        <end position="74"/>
    </location>
</feature>
<sequence>MLRLLLGSRSSSRLRDTIENMTTFVSRSGRVLAAVFILIFSGAAATTAATGDIVDTLRGVSVTAFLALAIYAAFWRPRLIIRETGVNVRNIVATHEIEWGAIERIDTKWGLTLFLKNRRISVWAAPAPSRYAAMIASRDQGQHLPETTYLAGTVRPGDLVTSDSGGAAALVRRHWERRTNDSARIESRVNVQLVVALIVLGAAAAAALAF</sequence>
<name>A0A6J7E4W5_9ZZZZ</name>
<proteinExistence type="predicted"/>
<dbReference type="InterPro" id="IPR019692">
    <property type="entry name" value="CFP-6_PH"/>
</dbReference>
<feature type="domain" description="Low molecular weight protein antigen 6 PH" evidence="2">
    <location>
        <begin position="76"/>
        <end position="129"/>
    </location>
</feature>
<keyword evidence="1" id="KW-0472">Membrane</keyword>
<evidence type="ECO:0000313" key="4">
    <source>
        <dbReference type="EMBL" id="CAB4874773.1"/>
    </source>
</evidence>
<keyword evidence="1" id="KW-0812">Transmembrane</keyword>
<evidence type="ECO:0000259" key="2">
    <source>
        <dbReference type="Pfam" id="PF10756"/>
    </source>
</evidence>
<feature type="transmembrane region" description="Helical" evidence="1">
    <location>
        <begin position="31"/>
        <end position="50"/>
    </location>
</feature>
<dbReference type="AlphaFoldDB" id="A0A6J7E4W5"/>
<protein>
    <submittedName>
        <fullName evidence="4">Unannotated protein</fullName>
    </submittedName>
</protein>
<evidence type="ECO:0000256" key="1">
    <source>
        <dbReference type="SAM" id="Phobius"/>
    </source>
</evidence>